<name>A0AC60QKQ5_IXOPE</name>
<comment type="caution">
    <text evidence="1">The sequence shown here is derived from an EMBL/GenBank/DDBJ whole genome shotgun (WGS) entry which is preliminary data.</text>
</comment>
<proteinExistence type="predicted"/>
<organism evidence="1 2">
    <name type="scientific">Ixodes persulcatus</name>
    <name type="common">Taiga tick</name>
    <dbReference type="NCBI Taxonomy" id="34615"/>
    <lineage>
        <taxon>Eukaryota</taxon>
        <taxon>Metazoa</taxon>
        <taxon>Ecdysozoa</taxon>
        <taxon>Arthropoda</taxon>
        <taxon>Chelicerata</taxon>
        <taxon>Arachnida</taxon>
        <taxon>Acari</taxon>
        <taxon>Parasitiformes</taxon>
        <taxon>Ixodida</taxon>
        <taxon>Ixodoidea</taxon>
        <taxon>Ixodidae</taxon>
        <taxon>Ixodinae</taxon>
        <taxon>Ixodes</taxon>
    </lineage>
</organism>
<evidence type="ECO:0000313" key="2">
    <source>
        <dbReference type="Proteomes" id="UP000805193"/>
    </source>
</evidence>
<dbReference type="EMBL" id="JABSTQ010009047">
    <property type="protein sequence ID" value="KAG0433567.1"/>
    <property type="molecule type" value="Genomic_DNA"/>
</dbReference>
<reference evidence="1 2" key="1">
    <citation type="journal article" date="2020" name="Cell">
        <title>Large-Scale Comparative Analyses of Tick Genomes Elucidate Their Genetic Diversity and Vector Capacities.</title>
        <authorList>
            <consortium name="Tick Genome and Microbiome Consortium (TIGMIC)"/>
            <person name="Jia N."/>
            <person name="Wang J."/>
            <person name="Shi W."/>
            <person name="Du L."/>
            <person name="Sun Y."/>
            <person name="Zhan W."/>
            <person name="Jiang J.F."/>
            <person name="Wang Q."/>
            <person name="Zhang B."/>
            <person name="Ji P."/>
            <person name="Bell-Sakyi L."/>
            <person name="Cui X.M."/>
            <person name="Yuan T.T."/>
            <person name="Jiang B.G."/>
            <person name="Yang W.F."/>
            <person name="Lam T.T."/>
            <person name="Chang Q.C."/>
            <person name="Ding S.J."/>
            <person name="Wang X.J."/>
            <person name="Zhu J.G."/>
            <person name="Ruan X.D."/>
            <person name="Zhao L."/>
            <person name="Wei J.T."/>
            <person name="Ye R.Z."/>
            <person name="Que T.C."/>
            <person name="Du C.H."/>
            <person name="Zhou Y.H."/>
            <person name="Cheng J.X."/>
            <person name="Dai P.F."/>
            <person name="Guo W.B."/>
            <person name="Han X.H."/>
            <person name="Huang E.J."/>
            <person name="Li L.F."/>
            <person name="Wei W."/>
            <person name="Gao Y.C."/>
            <person name="Liu J.Z."/>
            <person name="Shao H.Z."/>
            <person name="Wang X."/>
            <person name="Wang C.C."/>
            <person name="Yang T.C."/>
            <person name="Huo Q.B."/>
            <person name="Li W."/>
            <person name="Chen H.Y."/>
            <person name="Chen S.E."/>
            <person name="Zhou L.G."/>
            <person name="Ni X.B."/>
            <person name="Tian J.H."/>
            <person name="Sheng Y."/>
            <person name="Liu T."/>
            <person name="Pan Y.S."/>
            <person name="Xia L.Y."/>
            <person name="Li J."/>
            <person name="Zhao F."/>
            <person name="Cao W.C."/>
        </authorList>
    </citation>
    <scope>NUCLEOTIDE SEQUENCE [LARGE SCALE GENOMIC DNA]</scope>
    <source>
        <strain evidence="1">Iper-2018</strain>
    </source>
</reference>
<keyword evidence="2" id="KW-1185">Reference proteome</keyword>
<accession>A0AC60QKQ5</accession>
<gene>
    <name evidence="1" type="ORF">HPB47_019801</name>
</gene>
<dbReference type="Proteomes" id="UP000805193">
    <property type="component" value="Unassembled WGS sequence"/>
</dbReference>
<sequence>MNKAVQATSLHMTLTNEAPHHSLCPEGDDPWCSYNRALASNAQEPFTRAVAEAVSRFNQGMSKTSKAVAEQLDYSTGSCLTRRSSGVTRVSGTRGEASRRRNRLRKADKAHTESEKAKKMANRHKPDMSQDYCPPRTRENLLTAEKL</sequence>
<evidence type="ECO:0000313" key="1">
    <source>
        <dbReference type="EMBL" id="KAG0433567.1"/>
    </source>
</evidence>
<protein>
    <submittedName>
        <fullName evidence="1">Uncharacterized protein</fullName>
    </submittedName>
</protein>